<keyword evidence="2" id="KW-0732">Signal</keyword>
<dbReference type="VEuPathDB" id="MicrosporidiaDB:CWI36_0924p0010"/>
<organism evidence="3 4">
    <name type="scientific">Hamiltosporidium magnivora</name>
    <dbReference type="NCBI Taxonomy" id="148818"/>
    <lineage>
        <taxon>Eukaryota</taxon>
        <taxon>Fungi</taxon>
        <taxon>Fungi incertae sedis</taxon>
        <taxon>Microsporidia</taxon>
        <taxon>Dubosqiidae</taxon>
        <taxon>Hamiltosporidium</taxon>
    </lineage>
</organism>
<dbReference type="VEuPathDB" id="MicrosporidiaDB:CWI39_0728p0010"/>
<evidence type="ECO:0000256" key="2">
    <source>
        <dbReference type="SAM" id="SignalP"/>
    </source>
</evidence>
<feature type="compositionally biased region" description="Basic and acidic residues" evidence="1">
    <location>
        <begin position="202"/>
        <end position="212"/>
    </location>
</feature>
<gene>
    <name evidence="3" type="ORF">CWI36_0924p0010</name>
</gene>
<feature type="compositionally biased region" description="Low complexity" evidence="1">
    <location>
        <begin position="192"/>
        <end position="201"/>
    </location>
</feature>
<feature type="signal peptide" evidence="2">
    <location>
        <begin position="1"/>
        <end position="27"/>
    </location>
</feature>
<feature type="chain" id="PRO_5020193586" evidence="2">
    <location>
        <begin position="28"/>
        <end position="239"/>
    </location>
</feature>
<dbReference type="EMBL" id="PITI01000924">
    <property type="protein sequence ID" value="TBU03435.1"/>
    <property type="molecule type" value="Genomic_DNA"/>
</dbReference>
<name>A0A4Q9L892_9MICR</name>
<feature type="region of interest" description="Disordered" evidence="1">
    <location>
        <begin position="171"/>
        <end position="215"/>
    </location>
</feature>
<sequence>MLKNNIFGLSVVMLILLLINMNIFVSACSTCPCANPYRQQGYCPCCPQQRPNPYSPQQRSCPCCPQQRPNPYSPQQRSCPCCPQQRSNPYSPQQRSCPCCPQQRSNPYSPQQRSCPCCPQQGSNPYSPQQRSCPCCPQQRSNPYSPQQRSCPCCPKQGSCPCCNQQRQPSPSSSGQLSGANPYQQQPNLKNGGSQSQQGSGRRVDPEIDRKYNIPKYLNQEQIDEYSAYLRRYEAGKTR</sequence>
<accession>A0A4Q9L892</accession>
<dbReference type="Proteomes" id="UP000291404">
    <property type="component" value="Unassembled WGS sequence"/>
</dbReference>
<reference evidence="3 4" key="1">
    <citation type="submission" date="2017-12" db="EMBL/GenBank/DDBJ databases">
        <authorList>
            <person name="Pombert J.-F."/>
            <person name="Haag K.L."/>
            <person name="Ebert D."/>
        </authorList>
    </citation>
    <scope>NUCLEOTIDE SEQUENCE [LARGE SCALE GENOMIC DNA]</scope>
    <source>
        <strain evidence="3">BE-OM-2</strain>
    </source>
</reference>
<evidence type="ECO:0000313" key="3">
    <source>
        <dbReference type="EMBL" id="TBU03435.1"/>
    </source>
</evidence>
<feature type="compositionally biased region" description="Polar residues" evidence="1">
    <location>
        <begin position="175"/>
        <end position="191"/>
    </location>
</feature>
<proteinExistence type="predicted"/>
<dbReference type="PROSITE" id="PS51257">
    <property type="entry name" value="PROKAR_LIPOPROTEIN"/>
    <property type="match status" value="1"/>
</dbReference>
<keyword evidence="4" id="KW-1185">Reference proteome</keyword>
<comment type="caution">
    <text evidence="3">The sequence shown here is derived from an EMBL/GenBank/DDBJ whole genome shotgun (WGS) entry which is preliminary data.</text>
</comment>
<dbReference type="STRING" id="148818.A0A4Q9L892"/>
<protein>
    <submittedName>
        <fullName evidence="3">Uncharacterized protein</fullName>
    </submittedName>
</protein>
<evidence type="ECO:0000256" key="1">
    <source>
        <dbReference type="SAM" id="MobiDB-lite"/>
    </source>
</evidence>
<dbReference type="AlphaFoldDB" id="A0A4Q9L892"/>
<evidence type="ECO:0000313" key="4">
    <source>
        <dbReference type="Proteomes" id="UP000291404"/>
    </source>
</evidence>